<comment type="caution">
    <text evidence="2">The sequence shown here is derived from an EMBL/GenBank/DDBJ whole genome shotgun (WGS) entry which is preliminary data.</text>
</comment>
<gene>
    <name evidence="2" type="ORF">P6P90_06925</name>
</gene>
<evidence type="ECO:0000313" key="3">
    <source>
        <dbReference type="Proteomes" id="UP001218246"/>
    </source>
</evidence>
<proteinExistence type="predicted"/>
<dbReference type="RefSeq" id="WP_278018500.1">
    <property type="nucleotide sequence ID" value="NZ_JARRRY010000018.1"/>
</dbReference>
<keyword evidence="1" id="KW-1133">Transmembrane helix</keyword>
<evidence type="ECO:0000256" key="1">
    <source>
        <dbReference type="SAM" id="Phobius"/>
    </source>
</evidence>
<feature type="transmembrane region" description="Helical" evidence="1">
    <location>
        <begin position="7"/>
        <end position="26"/>
    </location>
</feature>
<keyword evidence="3" id="KW-1185">Reference proteome</keyword>
<keyword evidence="1" id="KW-0812">Transmembrane</keyword>
<organism evidence="2 3">
    <name type="scientific">Ectobacillus antri</name>
    <dbReference type="NCBI Taxonomy" id="2486280"/>
    <lineage>
        <taxon>Bacteria</taxon>
        <taxon>Bacillati</taxon>
        <taxon>Bacillota</taxon>
        <taxon>Bacilli</taxon>
        <taxon>Bacillales</taxon>
        <taxon>Bacillaceae</taxon>
        <taxon>Ectobacillus</taxon>
    </lineage>
</organism>
<reference evidence="2 3" key="1">
    <citation type="submission" date="2023-04" db="EMBL/GenBank/DDBJ databases">
        <title>Ectobacillus antri isolated from activated sludge.</title>
        <authorList>
            <person name="Yan P."/>
            <person name="Liu X."/>
        </authorList>
    </citation>
    <scope>NUCLEOTIDE SEQUENCE [LARGE SCALE GENOMIC DNA]</scope>
    <source>
        <strain evidence="2 3">C18H</strain>
    </source>
</reference>
<keyword evidence="1" id="KW-0472">Membrane</keyword>
<dbReference type="EMBL" id="JARULN010000004">
    <property type="protein sequence ID" value="MDG5753703.1"/>
    <property type="molecule type" value="Genomic_DNA"/>
</dbReference>
<protein>
    <recommendedName>
        <fullName evidence="4">DUF3899 domain-containing protein</fullName>
    </recommendedName>
</protein>
<feature type="transmembrane region" description="Helical" evidence="1">
    <location>
        <begin position="96"/>
        <end position="120"/>
    </location>
</feature>
<evidence type="ECO:0000313" key="2">
    <source>
        <dbReference type="EMBL" id="MDG5753703.1"/>
    </source>
</evidence>
<evidence type="ECO:0008006" key="4">
    <source>
        <dbReference type="Google" id="ProtNLM"/>
    </source>
</evidence>
<accession>A0ABT6H367</accession>
<dbReference type="Proteomes" id="UP001218246">
    <property type="component" value="Unassembled WGS sequence"/>
</dbReference>
<name>A0ABT6H367_9BACI</name>
<sequence length="121" mass="13635">MKHQTSRLLYVGICMLCCWGILGLVVKQTSHVASGDIAKATWNNLKSNAWYAIATDTFTGKARSDIQTYVKDRTVHSITKKSHTQTNSIYEKGNAMWLHVTLFSFWIVCSVMVILAGVIFY</sequence>